<evidence type="ECO:0000313" key="2">
    <source>
        <dbReference type="EMBL" id="KAK9137677.1"/>
    </source>
</evidence>
<dbReference type="InterPro" id="IPR050942">
    <property type="entry name" value="F-box_BR-signaling"/>
</dbReference>
<accession>A0AAP0PB69</accession>
<protein>
    <recommendedName>
        <fullName evidence="1">KIB1-4 beta-propeller domain-containing protein</fullName>
    </recommendedName>
</protein>
<organism evidence="2 3">
    <name type="scientific">Stephania japonica</name>
    <dbReference type="NCBI Taxonomy" id="461633"/>
    <lineage>
        <taxon>Eukaryota</taxon>
        <taxon>Viridiplantae</taxon>
        <taxon>Streptophyta</taxon>
        <taxon>Embryophyta</taxon>
        <taxon>Tracheophyta</taxon>
        <taxon>Spermatophyta</taxon>
        <taxon>Magnoliopsida</taxon>
        <taxon>Ranunculales</taxon>
        <taxon>Menispermaceae</taxon>
        <taxon>Menispermoideae</taxon>
        <taxon>Cissampelideae</taxon>
        <taxon>Stephania</taxon>
    </lineage>
</organism>
<dbReference type="AlphaFoldDB" id="A0AAP0PB69"/>
<dbReference type="Pfam" id="PF03478">
    <property type="entry name" value="Beta-prop_KIB1-4"/>
    <property type="match status" value="1"/>
</dbReference>
<name>A0AAP0PB69_9MAGN</name>
<keyword evidence="3" id="KW-1185">Reference proteome</keyword>
<dbReference type="EMBL" id="JBBNAE010000003">
    <property type="protein sequence ID" value="KAK9137677.1"/>
    <property type="molecule type" value="Genomic_DNA"/>
</dbReference>
<proteinExistence type="predicted"/>
<comment type="caution">
    <text evidence="2">The sequence shown here is derived from an EMBL/GenBank/DDBJ whole genome shotgun (WGS) entry which is preliminary data.</text>
</comment>
<dbReference type="Proteomes" id="UP001417504">
    <property type="component" value="Unassembled WGS sequence"/>
</dbReference>
<dbReference type="PANTHER" id="PTHR44259">
    <property type="entry name" value="OS07G0183000 PROTEIN-RELATED"/>
    <property type="match status" value="1"/>
</dbReference>
<dbReference type="InterPro" id="IPR005174">
    <property type="entry name" value="KIB1-4_b-propeller"/>
</dbReference>
<reference evidence="2 3" key="1">
    <citation type="submission" date="2024-01" db="EMBL/GenBank/DDBJ databases">
        <title>Genome assemblies of Stephania.</title>
        <authorList>
            <person name="Yang L."/>
        </authorList>
    </citation>
    <scope>NUCLEOTIDE SEQUENCE [LARGE SCALE GENOMIC DNA]</scope>
    <source>
        <strain evidence="2">QJT</strain>
        <tissue evidence="2">Leaf</tissue>
    </source>
</reference>
<feature type="domain" description="KIB1-4 beta-propeller" evidence="1">
    <location>
        <begin position="95"/>
        <end position="327"/>
    </location>
</feature>
<gene>
    <name evidence="2" type="ORF">Sjap_008271</name>
</gene>
<sequence length="396" mass="46033">MKKRKTCLKSVNSTSRLLIANKTPELPDNVLHVIVRKLRSLVCHSAFRSIYRVWRLFSLRYYSHLVPPQPPWLMFPASVDPPSRIYNLYTYDGGRQFFQFELPREYEFCCCSGTWLIFFDGKENKIRVWNPLSSVHILLPLILVPWCKIIASCRGPLIKDDMVFAAFYPDKLAFIRLGDEAWTHVEIDFLQVPRPSTPQILQINDIVFYRGKLYAVDQSGMIFVCEEDVHAPSYYDYHYRCPAKAIRLIDYIHEVGNLKEEVDHDSHHFLVEVKGDLMLILKYSNSNNPSTYHYASFKLDFSKRKLQEVGFHNYSLFLSSCDASMSTIIPNMSCIYIKSLSQVPSDDDRFDCVFEVIGSPDADCFIANQPSSTLFKVNNWNRDDPRPAWIIPRHAN</sequence>
<evidence type="ECO:0000259" key="1">
    <source>
        <dbReference type="Pfam" id="PF03478"/>
    </source>
</evidence>
<evidence type="ECO:0000313" key="3">
    <source>
        <dbReference type="Proteomes" id="UP001417504"/>
    </source>
</evidence>